<organism evidence="1 2">
    <name type="scientific">Arthrobacter wenxiniae</name>
    <dbReference type="NCBI Taxonomy" id="2713570"/>
    <lineage>
        <taxon>Bacteria</taxon>
        <taxon>Bacillati</taxon>
        <taxon>Actinomycetota</taxon>
        <taxon>Actinomycetes</taxon>
        <taxon>Micrococcales</taxon>
        <taxon>Micrococcaceae</taxon>
        <taxon>Arthrobacter</taxon>
    </lineage>
</organism>
<dbReference type="EMBL" id="JAAMFM010000004">
    <property type="protein sequence ID" value="NVM94157.1"/>
    <property type="molecule type" value="Genomic_DNA"/>
</dbReference>
<dbReference type="SUPFAM" id="SSF56784">
    <property type="entry name" value="HAD-like"/>
    <property type="match status" value="1"/>
</dbReference>
<gene>
    <name evidence="1" type="ORF">G6034_04375</name>
</gene>
<accession>A0A7Y7IES8</accession>
<keyword evidence="2" id="KW-1185">Reference proteome</keyword>
<proteinExistence type="predicted"/>
<name>A0A7Y7IES8_9MICC</name>
<sequence>MTDAARASVYLDVDGVLCPFGPGEGSDWDSAFEYVDIGLVGIHYAPGLVGELNRLSARPGVRFVWLTSWEDLAPRYLCRAIGLEGRHWPVLRSGEQQGACEWWKLEAIQRDIERHSPRRAVWIDDQLDFEESAAAWMSLLGRGILGISPDPRRGLAPADLRRIEAFLDGETERPPRER</sequence>
<protein>
    <submittedName>
        <fullName evidence="1">Uncharacterized protein</fullName>
    </submittedName>
</protein>
<dbReference type="RefSeq" id="WP_176633892.1">
    <property type="nucleotide sequence ID" value="NZ_JAAMFM010000004.1"/>
</dbReference>
<dbReference type="AlphaFoldDB" id="A0A7Y7IES8"/>
<dbReference type="Pfam" id="PF18143">
    <property type="entry name" value="HAD_SAK_2"/>
    <property type="match status" value="1"/>
</dbReference>
<reference evidence="1 2" key="1">
    <citation type="submission" date="2020-02" db="EMBL/GenBank/DDBJ databases">
        <title>Genome sequence of strain AETb3-4.</title>
        <authorList>
            <person name="Gao J."/>
            <person name="Zhang X."/>
        </authorList>
    </citation>
    <scope>NUCLEOTIDE SEQUENCE [LARGE SCALE GENOMIC DNA]</scope>
    <source>
        <strain evidence="1 2">AETb3-4</strain>
    </source>
</reference>
<dbReference type="InterPro" id="IPR036412">
    <property type="entry name" value="HAD-like_sf"/>
</dbReference>
<comment type="caution">
    <text evidence="1">The sequence shown here is derived from an EMBL/GenBank/DDBJ whole genome shotgun (WGS) entry which is preliminary data.</text>
</comment>
<evidence type="ECO:0000313" key="2">
    <source>
        <dbReference type="Proteomes" id="UP000543556"/>
    </source>
</evidence>
<evidence type="ECO:0000313" key="1">
    <source>
        <dbReference type="EMBL" id="NVM94157.1"/>
    </source>
</evidence>
<dbReference type="Proteomes" id="UP000543556">
    <property type="component" value="Unassembled WGS sequence"/>
</dbReference>